<protein>
    <submittedName>
        <fullName evidence="1">15020_t:CDS:1</fullName>
    </submittedName>
</protein>
<proteinExistence type="predicted"/>
<feature type="non-terminal residue" evidence="1">
    <location>
        <position position="1"/>
    </location>
</feature>
<gene>
    <name evidence="1" type="ORF">RFULGI_LOCUS19447</name>
</gene>
<comment type="caution">
    <text evidence="1">The sequence shown here is derived from an EMBL/GenBank/DDBJ whole genome shotgun (WGS) entry which is preliminary data.</text>
</comment>
<organism evidence="1 2">
    <name type="scientific">Racocetra fulgida</name>
    <dbReference type="NCBI Taxonomy" id="60492"/>
    <lineage>
        <taxon>Eukaryota</taxon>
        <taxon>Fungi</taxon>
        <taxon>Fungi incertae sedis</taxon>
        <taxon>Mucoromycota</taxon>
        <taxon>Glomeromycotina</taxon>
        <taxon>Glomeromycetes</taxon>
        <taxon>Diversisporales</taxon>
        <taxon>Gigasporaceae</taxon>
        <taxon>Racocetra</taxon>
    </lineage>
</organism>
<evidence type="ECO:0000313" key="2">
    <source>
        <dbReference type="Proteomes" id="UP000789396"/>
    </source>
</evidence>
<dbReference type="EMBL" id="CAJVPZ010096277">
    <property type="protein sequence ID" value="CAG8818708.1"/>
    <property type="molecule type" value="Genomic_DNA"/>
</dbReference>
<dbReference type="Proteomes" id="UP000789396">
    <property type="component" value="Unassembled WGS sequence"/>
</dbReference>
<keyword evidence="2" id="KW-1185">Reference proteome</keyword>
<dbReference type="OrthoDB" id="2484629at2759"/>
<name>A0A9N9KB74_9GLOM</name>
<sequence>GLGLEVRENSKGLVKSNGSVNSDLELAESRSSVASDFGNDLFDLMWQLTLTCLYLKLDDITELYIGLQFDSWEAAEYYIKEYGRKKGFAVKKYHVQFSADQL</sequence>
<evidence type="ECO:0000313" key="1">
    <source>
        <dbReference type="EMBL" id="CAG8818708.1"/>
    </source>
</evidence>
<feature type="non-terminal residue" evidence="1">
    <location>
        <position position="102"/>
    </location>
</feature>
<reference evidence="1" key="1">
    <citation type="submission" date="2021-06" db="EMBL/GenBank/DDBJ databases">
        <authorList>
            <person name="Kallberg Y."/>
            <person name="Tangrot J."/>
            <person name="Rosling A."/>
        </authorList>
    </citation>
    <scope>NUCLEOTIDE SEQUENCE</scope>
    <source>
        <strain evidence="1">IN212</strain>
    </source>
</reference>
<accession>A0A9N9KB74</accession>
<dbReference type="AlphaFoldDB" id="A0A9N9KB74"/>